<proteinExistence type="predicted"/>
<evidence type="ECO:0000256" key="1">
    <source>
        <dbReference type="SAM" id="MobiDB-lite"/>
    </source>
</evidence>
<feature type="region of interest" description="Disordered" evidence="1">
    <location>
        <begin position="979"/>
        <end position="1019"/>
    </location>
</feature>
<accession>A0A2K1JT54</accession>
<dbReference type="FunFam" id="3.90.1640.10:FF:000009">
    <property type="entry name" value="Predicted protein"/>
    <property type="match status" value="1"/>
</dbReference>
<evidence type="ECO:0000313" key="4">
    <source>
        <dbReference type="Proteomes" id="UP000006727"/>
    </source>
</evidence>
<dbReference type="STRING" id="3218.A0A2K1JT54"/>
<dbReference type="EnsemblPlants" id="Pp3c11_2120V3.3">
    <property type="protein sequence ID" value="Pp3c11_2120V3.3"/>
    <property type="gene ID" value="Pp3c11_2120"/>
</dbReference>
<feature type="region of interest" description="Disordered" evidence="1">
    <location>
        <begin position="1065"/>
        <end position="1085"/>
    </location>
</feature>
<reference evidence="2 4" key="2">
    <citation type="journal article" date="2018" name="Plant J.">
        <title>The Physcomitrella patens chromosome-scale assembly reveals moss genome structure and evolution.</title>
        <authorList>
            <person name="Lang D."/>
            <person name="Ullrich K.K."/>
            <person name="Murat F."/>
            <person name="Fuchs J."/>
            <person name="Jenkins J."/>
            <person name="Haas F.B."/>
            <person name="Piednoel M."/>
            <person name="Gundlach H."/>
            <person name="Van Bel M."/>
            <person name="Meyberg R."/>
            <person name="Vives C."/>
            <person name="Morata J."/>
            <person name="Symeonidi A."/>
            <person name="Hiss M."/>
            <person name="Muchero W."/>
            <person name="Kamisugi Y."/>
            <person name="Saleh O."/>
            <person name="Blanc G."/>
            <person name="Decker E.L."/>
            <person name="van Gessel N."/>
            <person name="Grimwood J."/>
            <person name="Hayes R.D."/>
            <person name="Graham S.W."/>
            <person name="Gunter L.E."/>
            <person name="McDaniel S.F."/>
            <person name="Hoernstein S.N.W."/>
            <person name="Larsson A."/>
            <person name="Li F.W."/>
            <person name="Perroud P.F."/>
            <person name="Phillips J."/>
            <person name="Ranjan P."/>
            <person name="Rokshar D.S."/>
            <person name="Rothfels C.J."/>
            <person name="Schneider L."/>
            <person name="Shu S."/>
            <person name="Stevenson D.W."/>
            <person name="Thummler F."/>
            <person name="Tillich M."/>
            <person name="Villarreal Aguilar J.C."/>
            <person name="Widiez T."/>
            <person name="Wong G.K."/>
            <person name="Wymore A."/>
            <person name="Zhang Y."/>
            <person name="Zimmer A.D."/>
            <person name="Quatrano R.S."/>
            <person name="Mayer K.F.X."/>
            <person name="Goodstein D."/>
            <person name="Casacuberta J.M."/>
            <person name="Vandepoele K."/>
            <person name="Reski R."/>
            <person name="Cuming A.C."/>
            <person name="Tuskan G.A."/>
            <person name="Maumus F."/>
            <person name="Salse J."/>
            <person name="Schmutz J."/>
            <person name="Rensing S.A."/>
        </authorList>
    </citation>
    <scope>NUCLEOTIDE SEQUENCE [LARGE SCALE GENOMIC DNA]</scope>
    <source>
        <strain evidence="3 4">cv. Gransden 2004</strain>
    </source>
</reference>
<dbReference type="GeneID" id="112288588"/>
<dbReference type="SUPFAM" id="SSF64182">
    <property type="entry name" value="DHH phosphoesterases"/>
    <property type="match status" value="1"/>
</dbReference>
<dbReference type="GO" id="GO:0004309">
    <property type="term" value="F:exopolyphosphatase activity"/>
    <property type="evidence" value="ECO:0000318"/>
    <property type="project" value="GO_Central"/>
</dbReference>
<dbReference type="PaxDb" id="3218-PP1S39_251V6.1"/>
<feature type="compositionally biased region" description="Polar residues" evidence="1">
    <location>
        <begin position="996"/>
        <end position="1019"/>
    </location>
</feature>
<feature type="region of interest" description="Disordered" evidence="1">
    <location>
        <begin position="316"/>
        <end position="401"/>
    </location>
</feature>
<feature type="region of interest" description="Disordered" evidence="1">
    <location>
        <begin position="181"/>
        <end position="213"/>
    </location>
</feature>
<organism evidence="2">
    <name type="scientific">Physcomitrium patens</name>
    <name type="common">Spreading-leaved earth moss</name>
    <name type="synonym">Physcomitrella patens</name>
    <dbReference type="NCBI Taxonomy" id="3218"/>
    <lineage>
        <taxon>Eukaryota</taxon>
        <taxon>Viridiplantae</taxon>
        <taxon>Streptophyta</taxon>
        <taxon>Embryophyta</taxon>
        <taxon>Bryophyta</taxon>
        <taxon>Bryophytina</taxon>
        <taxon>Bryopsida</taxon>
        <taxon>Funariidae</taxon>
        <taxon>Funariales</taxon>
        <taxon>Funariaceae</taxon>
        <taxon>Physcomitrium</taxon>
    </lineage>
</organism>
<reference evidence="2 4" key="1">
    <citation type="journal article" date="2008" name="Science">
        <title>The Physcomitrella genome reveals evolutionary insights into the conquest of land by plants.</title>
        <authorList>
            <person name="Rensing S."/>
            <person name="Lang D."/>
            <person name="Zimmer A."/>
            <person name="Terry A."/>
            <person name="Salamov A."/>
            <person name="Shapiro H."/>
            <person name="Nishiyama T."/>
            <person name="Perroud P.-F."/>
            <person name="Lindquist E."/>
            <person name="Kamisugi Y."/>
            <person name="Tanahashi T."/>
            <person name="Sakakibara K."/>
            <person name="Fujita T."/>
            <person name="Oishi K."/>
            <person name="Shin-I T."/>
            <person name="Kuroki Y."/>
            <person name="Toyoda A."/>
            <person name="Suzuki Y."/>
            <person name="Hashimoto A."/>
            <person name="Yamaguchi K."/>
            <person name="Sugano A."/>
            <person name="Kohara Y."/>
            <person name="Fujiyama A."/>
            <person name="Anterola A."/>
            <person name="Aoki S."/>
            <person name="Ashton N."/>
            <person name="Barbazuk W.B."/>
            <person name="Barker E."/>
            <person name="Bennetzen J."/>
            <person name="Bezanilla M."/>
            <person name="Blankenship R."/>
            <person name="Cho S.H."/>
            <person name="Dutcher S."/>
            <person name="Estelle M."/>
            <person name="Fawcett J.A."/>
            <person name="Gundlach H."/>
            <person name="Hanada K."/>
            <person name="Heyl A."/>
            <person name="Hicks K.A."/>
            <person name="Hugh J."/>
            <person name="Lohr M."/>
            <person name="Mayer K."/>
            <person name="Melkozernov A."/>
            <person name="Murata T."/>
            <person name="Nelson D."/>
            <person name="Pils B."/>
            <person name="Prigge M."/>
            <person name="Reiss B."/>
            <person name="Renner T."/>
            <person name="Rombauts S."/>
            <person name="Rushton P."/>
            <person name="Sanderfoot A."/>
            <person name="Schween G."/>
            <person name="Shiu S.-H."/>
            <person name="Stueber K."/>
            <person name="Theodoulou F.L."/>
            <person name="Tu H."/>
            <person name="Van de Peer Y."/>
            <person name="Verrier P.J."/>
            <person name="Waters E."/>
            <person name="Wood A."/>
            <person name="Yang L."/>
            <person name="Cove D."/>
            <person name="Cuming A."/>
            <person name="Hasebe M."/>
            <person name="Lucas S."/>
            <person name="Mishler D.B."/>
            <person name="Reski R."/>
            <person name="Grigoriev I."/>
            <person name="Quatrano R.S."/>
            <person name="Boore J.L."/>
        </authorList>
    </citation>
    <scope>NUCLEOTIDE SEQUENCE [LARGE SCALE GENOMIC DNA]</scope>
    <source>
        <strain evidence="3 4">cv. Gransden 2004</strain>
    </source>
</reference>
<feature type="region of interest" description="Disordered" evidence="1">
    <location>
        <begin position="425"/>
        <end position="444"/>
    </location>
</feature>
<feature type="region of interest" description="Disordered" evidence="1">
    <location>
        <begin position="1"/>
        <end position="21"/>
    </location>
</feature>
<dbReference type="Gramene" id="Pp3c11_2120V3.3">
    <property type="protein sequence ID" value="Pp3c11_2120V3.3"/>
    <property type="gene ID" value="Pp3c11_2120"/>
</dbReference>
<sequence>MPPGVEVVDSGESKGPAWSSRSSHANAWFTSAVELPSTLVSRVDQVPASLVGFTRPWHPGARSESKLQPQRGQEFAGFWTDQSFVGSNKPVELPRPMDEAKSVGKSSVADSGACKPSVDISKPIETAPASSADCHNLPQVGKCRHNVNIVPFNLFPAGFKQDSNSPMRSYMLPNISQECQVSQGQDANSAKVHSVESLQRQQSSRGDKDNHNPMIQDAAILRVDETSILSSRRSSAHHSSRSLCQGPLLEEAIKNNPPHLLPQPPGSDRVVHVTKTELSNLIEEIFPRNTNSLAQLKIGNPTPKMNEILSRVSRDPVLGGSSRVTRPCESQEGRVARAPTSLPTSPRSITKESRASKLFKKFKLSGPSSRGNCEIGSTYMKSGGRNSLRGAGNLSKENGSNVARDLVNSPERTFAKSLEPHKVDITNGMRSDHSFEKPSDECGSDGNRIKHAHVPIIQSECLKVDSNSFAGSDNGSQPIVRAPEGNAALQENATQKKSSSRWLFKWKWGLKPSAKVVKASVKRMETPSSRIVNTDSAISPSAEIMSDAHNSFYTKSDRFSSSGIGRKRSPSSRFSHRRGSSWGCASHTCTATVNTGIRIIQRSRLPDENGAIDGSQAFAGSGVDSVDCDRTQSFRDCQDSFPLFESPRKSLGSFRSAGVQSFRKSDVFEDCLGSFRSIGSPVSFTGSFRSVDSPNMNRSGGRKRFPSVEEIEWDSRLPPPLQGDQTLRIVDVAALCNSSLKFVFKCREIQHFNRFLRRQKRRLLDWLKKGNTDRFNVVRSGADIEVSSMVSAMCYAWFLENTVPKVTGATWHAVPVIDIPRHQMHKHKDAAWLFDACGIDAAALLFADEIEMASLIEAERVKISVVEQDVLVTRNEVGSVCTLLSEKLLVEAQCLLEPRYMKTLLLAGILLDTENLDFASMRDTEMTTMLLVGSSSLGRNGFYDQLRRVEDDNQVSEFITRFYGDGKQLSGDKICPAAESKVREEADQEQFDKDSLFTQSQDQTSTSEAGTSCSSLDDYSPRLKQSSSFKYTKLISHSAPARTQLPSPSSAGCNEDNKAVAHIRKAATRSVSSEPPASGARSPISPNFRIRRKLFLYQA</sequence>
<keyword evidence="4" id="KW-1185">Reference proteome</keyword>
<dbReference type="Gramene" id="Pp3c11_2120V3.1">
    <property type="protein sequence ID" value="Pp3c11_2120V3.1"/>
    <property type="gene ID" value="Pp3c11_2120"/>
</dbReference>
<reference evidence="3" key="3">
    <citation type="submission" date="2020-12" db="UniProtKB">
        <authorList>
            <consortium name="EnsemblPlants"/>
        </authorList>
    </citation>
    <scope>IDENTIFICATION</scope>
</reference>
<dbReference type="Proteomes" id="UP000006727">
    <property type="component" value="Chromosome 11"/>
</dbReference>
<dbReference type="GO" id="GO:0005737">
    <property type="term" value="C:cytoplasm"/>
    <property type="evidence" value="ECO:0000318"/>
    <property type="project" value="GO_Central"/>
</dbReference>
<name>A0A2K1JT54_PHYPA</name>
<dbReference type="OrthoDB" id="374045at2759"/>
<feature type="compositionally biased region" description="Basic residues" evidence="1">
    <location>
        <begin position="565"/>
        <end position="579"/>
    </location>
</feature>
<evidence type="ECO:0000313" key="3">
    <source>
        <dbReference type="EnsemblPlants" id="Pp3c11_2120V3.1"/>
    </source>
</evidence>
<dbReference type="InterPro" id="IPR038763">
    <property type="entry name" value="DHH_sf"/>
</dbReference>
<feature type="region of interest" description="Disordered" evidence="1">
    <location>
        <begin position="559"/>
        <end position="582"/>
    </location>
</feature>
<evidence type="ECO:0000313" key="2">
    <source>
        <dbReference type="EMBL" id="PNR44707.1"/>
    </source>
</evidence>
<dbReference type="PANTHER" id="PTHR12112">
    <property type="entry name" value="BNIP - RELATED"/>
    <property type="match status" value="1"/>
</dbReference>
<feature type="region of interest" description="Disordered" evidence="1">
    <location>
        <begin position="87"/>
        <end position="116"/>
    </location>
</feature>
<dbReference type="PANTHER" id="PTHR12112:SF39">
    <property type="entry name" value="EG:152A3.5 PROTEIN (FBGN0003116_PN PROTEIN)"/>
    <property type="match status" value="1"/>
</dbReference>
<feature type="compositionally biased region" description="Basic and acidic residues" evidence="1">
    <location>
        <begin position="425"/>
        <end position="440"/>
    </location>
</feature>
<dbReference type="Gene3D" id="3.90.1640.10">
    <property type="entry name" value="inorganic pyrophosphatase (n-terminal core)"/>
    <property type="match status" value="1"/>
</dbReference>
<gene>
    <name evidence="3" type="primary">LOC112288588</name>
    <name evidence="2" type="ORF">PHYPA_014477</name>
</gene>
<feature type="compositionally biased region" description="Basic and acidic residues" evidence="1">
    <location>
        <begin position="980"/>
        <end position="995"/>
    </location>
</feature>
<dbReference type="AlphaFoldDB" id="A0A2K1JT54"/>
<dbReference type="RefSeq" id="XP_024388667.1">
    <property type="nucleotide sequence ID" value="XM_024532899.2"/>
</dbReference>
<dbReference type="EnsemblPlants" id="Pp3c11_2120V3.1">
    <property type="protein sequence ID" value="Pp3c11_2120V3.1"/>
    <property type="gene ID" value="Pp3c11_2120"/>
</dbReference>
<dbReference type="EMBL" id="ABEU02000011">
    <property type="protein sequence ID" value="PNR44707.1"/>
    <property type="molecule type" value="Genomic_DNA"/>
</dbReference>
<protein>
    <submittedName>
        <fullName evidence="2 3">Uncharacterized protein</fullName>
    </submittedName>
</protein>